<evidence type="ECO:0000313" key="2">
    <source>
        <dbReference type="Proteomes" id="UP000075884"/>
    </source>
</evidence>
<reference evidence="1" key="2">
    <citation type="submission" date="2020-05" db="UniProtKB">
        <authorList>
            <consortium name="EnsemblMetazoa"/>
        </authorList>
    </citation>
    <scope>IDENTIFICATION</scope>
    <source>
        <strain evidence="1">WRAIR2</strain>
    </source>
</reference>
<keyword evidence="2" id="KW-1185">Reference proteome</keyword>
<evidence type="ECO:0000313" key="1">
    <source>
        <dbReference type="EnsemblMetazoa" id="ADIR014652-PA"/>
    </source>
</evidence>
<accession>A0A182NXT2</accession>
<proteinExistence type="predicted"/>
<dbReference type="VEuPathDB" id="VectorBase:ADIR014652"/>
<sequence length="15" mass="1773">MPLHVGSSRARRYRS</sequence>
<reference evidence="2" key="1">
    <citation type="submission" date="2013-03" db="EMBL/GenBank/DDBJ databases">
        <title>The Genome Sequence of Anopheles dirus WRAIR2.</title>
        <authorList>
            <consortium name="The Broad Institute Genomics Platform"/>
            <person name="Neafsey D.E."/>
            <person name="Walton C."/>
            <person name="Walker B."/>
            <person name="Young S.K."/>
            <person name="Zeng Q."/>
            <person name="Gargeya S."/>
            <person name="Fitzgerald M."/>
            <person name="Haas B."/>
            <person name="Abouelleil A."/>
            <person name="Allen A.W."/>
            <person name="Alvarado L."/>
            <person name="Arachchi H.M."/>
            <person name="Berlin A.M."/>
            <person name="Chapman S.B."/>
            <person name="Gainer-Dewar J."/>
            <person name="Goldberg J."/>
            <person name="Griggs A."/>
            <person name="Gujja S."/>
            <person name="Hansen M."/>
            <person name="Howarth C."/>
            <person name="Imamovic A."/>
            <person name="Ireland A."/>
            <person name="Larimer J."/>
            <person name="McCowan C."/>
            <person name="Murphy C."/>
            <person name="Pearson M."/>
            <person name="Poon T.W."/>
            <person name="Priest M."/>
            <person name="Roberts A."/>
            <person name="Saif S."/>
            <person name="Shea T."/>
            <person name="Sisk P."/>
            <person name="Sykes S."/>
            <person name="Wortman J."/>
            <person name="Nusbaum C."/>
            <person name="Birren B."/>
        </authorList>
    </citation>
    <scope>NUCLEOTIDE SEQUENCE [LARGE SCALE GENOMIC DNA]</scope>
    <source>
        <strain evidence="2">WRAIR2</strain>
    </source>
</reference>
<protein>
    <submittedName>
        <fullName evidence="1">Uncharacterized protein</fullName>
    </submittedName>
</protein>
<organism evidence="1 2">
    <name type="scientific">Anopheles dirus</name>
    <dbReference type="NCBI Taxonomy" id="7168"/>
    <lineage>
        <taxon>Eukaryota</taxon>
        <taxon>Metazoa</taxon>
        <taxon>Ecdysozoa</taxon>
        <taxon>Arthropoda</taxon>
        <taxon>Hexapoda</taxon>
        <taxon>Insecta</taxon>
        <taxon>Pterygota</taxon>
        <taxon>Neoptera</taxon>
        <taxon>Endopterygota</taxon>
        <taxon>Diptera</taxon>
        <taxon>Nematocera</taxon>
        <taxon>Culicoidea</taxon>
        <taxon>Culicidae</taxon>
        <taxon>Anophelinae</taxon>
        <taxon>Anopheles</taxon>
    </lineage>
</organism>
<name>A0A182NXT2_9DIPT</name>
<dbReference type="Proteomes" id="UP000075884">
    <property type="component" value="Unassembled WGS sequence"/>
</dbReference>
<dbReference type="EnsemblMetazoa" id="ADIR014652-RA">
    <property type="protein sequence ID" value="ADIR014652-PA"/>
    <property type="gene ID" value="ADIR014652"/>
</dbReference>